<comment type="caution">
    <text evidence="8">The sequence shown here is derived from an EMBL/GenBank/DDBJ whole genome shotgun (WGS) entry which is preliminary data.</text>
</comment>
<dbReference type="GO" id="GO:0005524">
    <property type="term" value="F:ATP binding"/>
    <property type="evidence" value="ECO:0007669"/>
    <property type="project" value="UniProtKB-KW"/>
</dbReference>
<sequence length="734" mass="84965">MEKTEFSDNDFSSLFDSNGLFKNKLENFSENLEKFRFLNKKAEDVQSENSKLKNEIRAWVDRKVQINLPQSNINNSYPSEVPPKGKENDKTYQERYAIAQEFISGWRACIEEFENYQKKCDGLGKLFEEITQKNKEKVNNTLSQISKLNLSGGKFHFLIFRLFKHFKSSNHNGKSPGCCNFSFFSKLNTMFQVEILFIEFSVSLNIYQDNITATEDKIKEYRELLDKSVLRLNRIRMGRTPAYSNQAQRCSVCNRPYVFLKWCKFCDIEQFKKQFPNWRSDNSDFDKIIHNSQLSIKFPNGFIQWIPYEKFTNVKFVGRGAYANVYKANWVEGLGTWDYALGRRVQHPNTPVALKELKNSINIGKEFLEEVKAYIESSSSTVLRCYGISKNPVTNEYIMVFPYAHGGNLRNYMKKELNWINKLDILRHILYGLADIHIRGLVHRDLHPGNLLHYRRTISVSDLGLCRQVDDVKSSDKIFGVLSFIAPEVLVGKPYTQASDVYSIGIIMWFITSGQYPFSDRGYDKQYLARDICKNLRPKILEGTPPGYKDLMQRCWDADPNKRPTTKELYQRIVFWLNEFNKEPSPDTIKQFITNEPQLLEAHDSNVEYASHSIKIQTLIGPNLERRAEKIQKDTNSNDGDDENEDEADDWNTIHVNDYQNWLFELDIMRDFSEGKIASIVLAKENPQLNYVLMRPTSSTGENTTTVKSTGTSGTGTSGIEITNPHGAFTEQLK</sequence>
<name>A0A8H3L2M7_9GLOM</name>
<feature type="region of interest" description="Disordered" evidence="6">
    <location>
        <begin position="695"/>
        <end position="734"/>
    </location>
</feature>
<dbReference type="InterPro" id="IPR001245">
    <property type="entry name" value="Ser-Thr/Tyr_kinase_cat_dom"/>
</dbReference>
<evidence type="ECO:0000256" key="4">
    <source>
        <dbReference type="ARBA" id="ARBA00022840"/>
    </source>
</evidence>
<feature type="compositionally biased region" description="Low complexity" evidence="6">
    <location>
        <begin position="699"/>
        <end position="712"/>
    </location>
</feature>
<feature type="coiled-coil region" evidence="5">
    <location>
        <begin position="35"/>
        <end position="62"/>
    </location>
</feature>
<feature type="domain" description="Protein kinase" evidence="7">
    <location>
        <begin position="311"/>
        <end position="575"/>
    </location>
</feature>
<evidence type="ECO:0000256" key="6">
    <source>
        <dbReference type="SAM" id="MobiDB-lite"/>
    </source>
</evidence>
<proteinExistence type="predicted"/>
<evidence type="ECO:0000259" key="7">
    <source>
        <dbReference type="PROSITE" id="PS50011"/>
    </source>
</evidence>
<gene>
    <name evidence="8" type="ORF">RCL2_000549400</name>
</gene>
<dbReference type="PANTHER" id="PTHR44329">
    <property type="entry name" value="SERINE/THREONINE-PROTEIN KINASE TNNI3K-RELATED"/>
    <property type="match status" value="1"/>
</dbReference>
<organism evidence="8 9">
    <name type="scientific">Rhizophagus clarus</name>
    <dbReference type="NCBI Taxonomy" id="94130"/>
    <lineage>
        <taxon>Eukaryota</taxon>
        <taxon>Fungi</taxon>
        <taxon>Fungi incertae sedis</taxon>
        <taxon>Mucoromycota</taxon>
        <taxon>Glomeromycotina</taxon>
        <taxon>Glomeromycetes</taxon>
        <taxon>Glomerales</taxon>
        <taxon>Glomeraceae</taxon>
        <taxon>Rhizophagus</taxon>
    </lineage>
</organism>
<dbReference type="InterPro" id="IPR011009">
    <property type="entry name" value="Kinase-like_dom_sf"/>
</dbReference>
<keyword evidence="3 8" id="KW-0418">Kinase</keyword>
<evidence type="ECO:0000313" key="9">
    <source>
        <dbReference type="Proteomes" id="UP000615446"/>
    </source>
</evidence>
<evidence type="ECO:0000256" key="2">
    <source>
        <dbReference type="ARBA" id="ARBA00022741"/>
    </source>
</evidence>
<dbReference type="InterPro" id="IPR000719">
    <property type="entry name" value="Prot_kinase_dom"/>
</dbReference>
<dbReference type="Gene3D" id="1.10.510.10">
    <property type="entry name" value="Transferase(Phosphotransferase) domain 1"/>
    <property type="match status" value="1"/>
</dbReference>
<evidence type="ECO:0000256" key="5">
    <source>
        <dbReference type="SAM" id="Coils"/>
    </source>
</evidence>
<keyword evidence="4" id="KW-0067">ATP-binding</keyword>
<keyword evidence="5" id="KW-0175">Coiled coil</keyword>
<dbReference type="SUPFAM" id="SSF56112">
    <property type="entry name" value="Protein kinase-like (PK-like)"/>
    <property type="match status" value="1"/>
</dbReference>
<protein>
    <submittedName>
        <fullName evidence="8">Kinase-like domain-containing protein</fullName>
    </submittedName>
</protein>
<dbReference type="AlphaFoldDB" id="A0A8H3L2M7"/>
<keyword evidence="2" id="KW-0547">Nucleotide-binding</keyword>
<dbReference type="Pfam" id="PF07714">
    <property type="entry name" value="PK_Tyr_Ser-Thr"/>
    <property type="match status" value="1"/>
</dbReference>
<dbReference type="PROSITE" id="PS50011">
    <property type="entry name" value="PROTEIN_KINASE_DOM"/>
    <property type="match status" value="1"/>
</dbReference>
<dbReference type="PANTHER" id="PTHR44329:SF288">
    <property type="entry name" value="MITOGEN-ACTIVATED PROTEIN KINASE KINASE KINASE 20"/>
    <property type="match status" value="1"/>
</dbReference>
<reference evidence="8" key="1">
    <citation type="submission" date="2019-10" db="EMBL/GenBank/DDBJ databases">
        <title>Conservation and host-specific expression of non-tandemly repeated heterogenous ribosome RNA gene in arbuscular mycorrhizal fungi.</title>
        <authorList>
            <person name="Maeda T."/>
            <person name="Kobayashi Y."/>
            <person name="Nakagawa T."/>
            <person name="Ezawa T."/>
            <person name="Yamaguchi K."/>
            <person name="Bino T."/>
            <person name="Nishimoto Y."/>
            <person name="Shigenobu S."/>
            <person name="Kawaguchi M."/>
        </authorList>
    </citation>
    <scope>NUCLEOTIDE SEQUENCE</scope>
    <source>
        <strain evidence="8">HR1</strain>
    </source>
</reference>
<dbReference type="InterPro" id="IPR051681">
    <property type="entry name" value="Ser/Thr_Kinases-Pseudokinases"/>
</dbReference>
<keyword evidence="1" id="KW-0808">Transferase</keyword>
<dbReference type="Proteomes" id="UP000615446">
    <property type="component" value="Unassembled WGS sequence"/>
</dbReference>
<dbReference type="OrthoDB" id="2342367at2759"/>
<dbReference type="GO" id="GO:0004674">
    <property type="term" value="F:protein serine/threonine kinase activity"/>
    <property type="evidence" value="ECO:0007669"/>
    <property type="project" value="TreeGrafter"/>
</dbReference>
<evidence type="ECO:0000256" key="3">
    <source>
        <dbReference type="ARBA" id="ARBA00022777"/>
    </source>
</evidence>
<dbReference type="EMBL" id="BLAL01000034">
    <property type="protein sequence ID" value="GES78180.1"/>
    <property type="molecule type" value="Genomic_DNA"/>
</dbReference>
<accession>A0A8H3L2M7</accession>
<evidence type="ECO:0000256" key="1">
    <source>
        <dbReference type="ARBA" id="ARBA00022679"/>
    </source>
</evidence>
<evidence type="ECO:0000313" key="8">
    <source>
        <dbReference type="EMBL" id="GES78180.1"/>
    </source>
</evidence>